<sequence length="176" mass="20844">MAIPNQNNQHPSTSRVTPNRNRNPADLNTQNSRDNPIYCSNGQNDLPPLPRNNNQNRRNPNMPIPPQNQNLNHNQQRDYYVRVHSEHSDEDNDENENDGFYIRFHNGGDEEEGHEDHNDENYDEYEGYNEYKKDGYLSGSSWNDTYQRWNNTPPVNRRAQHNNRQNDRPNQNDDIK</sequence>
<name>A0ACB9HPW9_9ASTR</name>
<organism evidence="1 2">
    <name type="scientific">Smallanthus sonchifolius</name>
    <dbReference type="NCBI Taxonomy" id="185202"/>
    <lineage>
        <taxon>Eukaryota</taxon>
        <taxon>Viridiplantae</taxon>
        <taxon>Streptophyta</taxon>
        <taxon>Embryophyta</taxon>
        <taxon>Tracheophyta</taxon>
        <taxon>Spermatophyta</taxon>
        <taxon>Magnoliopsida</taxon>
        <taxon>eudicotyledons</taxon>
        <taxon>Gunneridae</taxon>
        <taxon>Pentapetalae</taxon>
        <taxon>asterids</taxon>
        <taxon>campanulids</taxon>
        <taxon>Asterales</taxon>
        <taxon>Asteraceae</taxon>
        <taxon>Asteroideae</taxon>
        <taxon>Heliantheae alliance</taxon>
        <taxon>Millerieae</taxon>
        <taxon>Smallanthus</taxon>
    </lineage>
</organism>
<accession>A0ACB9HPW9</accession>
<keyword evidence="2" id="KW-1185">Reference proteome</keyword>
<evidence type="ECO:0000313" key="2">
    <source>
        <dbReference type="Proteomes" id="UP001056120"/>
    </source>
</evidence>
<reference evidence="1 2" key="2">
    <citation type="journal article" date="2022" name="Mol. Ecol. Resour.">
        <title>The genomes of chicory, endive, great burdock and yacon provide insights into Asteraceae paleo-polyploidization history and plant inulin production.</title>
        <authorList>
            <person name="Fan W."/>
            <person name="Wang S."/>
            <person name="Wang H."/>
            <person name="Wang A."/>
            <person name="Jiang F."/>
            <person name="Liu H."/>
            <person name="Zhao H."/>
            <person name="Xu D."/>
            <person name="Zhang Y."/>
        </authorList>
    </citation>
    <scope>NUCLEOTIDE SEQUENCE [LARGE SCALE GENOMIC DNA]</scope>
    <source>
        <strain evidence="2">cv. Yunnan</strain>
        <tissue evidence="1">Leaves</tissue>
    </source>
</reference>
<dbReference type="EMBL" id="CM042028">
    <property type="protein sequence ID" value="KAI3797760.1"/>
    <property type="molecule type" value="Genomic_DNA"/>
</dbReference>
<proteinExistence type="predicted"/>
<reference evidence="2" key="1">
    <citation type="journal article" date="2022" name="Mol. Ecol. Resour.">
        <title>The genomes of chicory, endive, great burdock and yacon provide insights into Asteraceae palaeo-polyploidization history and plant inulin production.</title>
        <authorList>
            <person name="Fan W."/>
            <person name="Wang S."/>
            <person name="Wang H."/>
            <person name="Wang A."/>
            <person name="Jiang F."/>
            <person name="Liu H."/>
            <person name="Zhao H."/>
            <person name="Xu D."/>
            <person name="Zhang Y."/>
        </authorList>
    </citation>
    <scope>NUCLEOTIDE SEQUENCE [LARGE SCALE GENOMIC DNA]</scope>
    <source>
        <strain evidence="2">cv. Yunnan</strain>
    </source>
</reference>
<dbReference type="Proteomes" id="UP001056120">
    <property type="component" value="Linkage Group LG11"/>
</dbReference>
<protein>
    <submittedName>
        <fullName evidence="1">Uncharacterized protein</fullName>
    </submittedName>
</protein>
<comment type="caution">
    <text evidence="1">The sequence shown here is derived from an EMBL/GenBank/DDBJ whole genome shotgun (WGS) entry which is preliminary data.</text>
</comment>
<evidence type="ECO:0000313" key="1">
    <source>
        <dbReference type="EMBL" id="KAI3797760.1"/>
    </source>
</evidence>
<gene>
    <name evidence="1" type="ORF">L1987_33023</name>
</gene>